<dbReference type="PANTHER" id="PTHR38248:SF2">
    <property type="entry name" value="FUNK1 11"/>
    <property type="match status" value="1"/>
</dbReference>
<dbReference type="InterPro" id="IPR040976">
    <property type="entry name" value="Pkinase_fungal"/>
</dbReference>
<keyword evidence="3" id="KW-1185">Reference proteome</keyword>
<dbReference type="Pfam" id="PF17667">
    <property type="entry name" value="Pkinase_fungal"/>
    <property type="match status" value="1"/>
</dbReference>
<dbReference type="GO" id="GO:0004672">
    <property type="term" value="F:protein kinase activity"/>
    <property type="evidence" value="ECO:0007669"/>
    <property type="project" value="InterPro"/>
</dbReference>
<dbReference type="OrthoDB" id="5584477at2759"/>
<proteinExistence type="predicted"/>
<gene>
    <name evidence="2" type="ORF">DXG03_004299</name>
</gene>
<dbReference type="PROSITE" id="PS50011">
    <property type="entry name" value="PROTEIN_KINASE_DOM"/>
    <property type="match status" value="1"/>
</dbReference>
<comment type="caution">
    <text evidence="2">The sequence shown here is derived from an EMBL/GenBank/DDBJ whole genome shotgun (WGS) entry which is preliminary data.</text>
</comment>
<sequence>MFCEDHDIGYDTTIKKAEGGGFNIKVGTQTYRTLKLLFQAGIIRGRGTVVWRAINIGDLGHKEDESKWVTIKDVWADTSPPYTEDHYLKYAEKAGIDDIPEIMCVDEVKFGGRVDTTDAHFRDTLSSGPENRIHRRQVTKSFGIKITEFRNKKELLQVLIQLIQIHERLVTAGLLHRDISVQNLMMWYGPNGPPTDRQERVRRGFLIDFDYAAFIKDLAKETSSIAHRTGTTPFMAVAIMTTDVTPNASHDLESFFWVLFFIAMEYDGPESIRQKDHKGNPWDIYQTVIGE</sequence>
<dbReference type="GO" id="GO:0005524">
    <property type="term" value="F:ATP binding"/>
    <property type="evidence" value="ECO:0007669"/>
    <property type="project" value="InterPro"/>
</dbReference>
<evidence type="ECO:0000313" key="3">
    <source>
        <dbReference type="Proteomes" id="UP000775547"/>
    </source>
</evidence>
<feature type="domain" description="Protein kinase" evidence="1">
    <location>
        <begin position="36"/>
        <end position="291"/>
    </location>
</feature>
<protein>
    <recommendedName>
        <fullName evidence="1">Protein kinase domain-containing protein</fullName>
    </recommendedName>
</protein>
<dbReference type="PANTHER" id="PTHR38248">
    <property type="entry name" value="FUNK1 6"/>
    <property type="match status" value="1"/>
</dbReference>
<organism evidence="2 3">
    <name type="scientific">Asterophora parasitica</name>
    <dbReference type="NCBI Taxonomy" id="117018"/>
    <lineage>
        <taxon>Eukaryota</taxon>
        <taxon>Fungi</taxon>
        <taxon>Dikarya</taxon>
        <taxon>Basidiomycota</taxon>
        <taxon>Agaricomycotina</taxon>
        <taxon>Agaricomycetes</taxon>
        <taxon>Agaricomycetidae</taxon>
        <taxon>Agaricales</taxon>
        <taxon>Tricholomatineae</taxon>
        <taxon>Lyophyllaceae</taxon>
        <taxon>Asterophora</taxon>
    </lineage>
</organism>
<dbReference type="AlphaFoldDB" id="A0A9P7FVB0"/>
<evidence type="ECO:0000313" key="2">
    <source>
        <dbReference type="EMBL" id="KAG5637925.1"/>
    </source>
</evidence>
<dbReference type="Proteomes" id="UP000775547">
    <property type="component" value="Unassembled WGS sequence"/>
</dbReference>
<dbReference type="EMBL" id="JABCKV010002548">
    <property type="protein sequence ID" value="KAG5637925.1"/>
    <property type="molecule type" value="Genomic_DNA"/>
</dbReference>
<reference evidence="2" key="1">
    <citation type="submission" date="2020-07" db="EMBL/GenBank/DDBJ databases">
        <authorList>
            <person name="Nieuwenhuis M."/>
            <person name="Van De Peppel L.J.J."/>
        </authorList>
    </citation>
    <scope>NUCLEOTIDE SEQUENCE</scope>
    <source>
        <strain evidence="2">AP01</strain>
        <tissue evidence="2">Mycelium</tissue>
    </source>
</reference>
<reference evidence="2" key="2">
    <citation type="submission" date="2021-10" db="EMBL/GenBank/DDBJ databases">
        <title>Phylogenomics reveals ancestral predisposition of the termite-cultivated fungus Termitomyces towards a domesticated lifestyle.</title>
        <authorList>
            <person name="Auxier B."/>
            <person name="Grum-Grzhimaylo A."/>
            <person name="Cardenas M.E."/>
            <person name="Lodge J.D."/>
            <person name="Laessoe T."/>
            <person name="Pedersen O."/>
            <person name="Smith M.E."/>
            <person name="Kuyper T.W."/>
            <person name="Franco-Molano E.A."/>
            <person name="Baroni T.J."/>
            <person name="Aanen D.K."/>
        </authorList>
    </citation>
    <scope>NUCLEOTIDE SEQUENCE</scope>
    <source>
        <strain evidence="2">AP01</strain>
        <tissue evidence="2">Mycelium</tissue>
    </source>
</reference>
<dbReference type="SUPFAM" id="SSF56112">
    <property type="entry name" value="Protein kinase-like (PK-like)"/>
    <property type="match status" value="1"/>
</dbReference>
<dbReference type="InterPro" id="IPR011009">
    <property type="entry name" value="Kinase-like_dom_sf"/>
</dbReference>
<evidence type="ECO:0000259" key="1">
    <source>
        <dbReference type="PROSITE" id="PS50011"/>
    </source>
</evidence>
<accession>A0A9P7FVB0</accession>
<dbReference type="PROSITE" id="PS00109">
    <property type="entry name" value="PROTEIN_KINASE_TYR"/>
    <property type="match status" value="1"/>
</dbReference>
<dbReference type="Gene3D" id="1.10.510.10">
    <property type="entry name" value="Transferase(Phosphotransferase) domain 1"/>
    <property type="match status" value="1"/>
</dbReference>
<dbReference type="InterPro" id="IPR000719">
    <property type="entry name" value="Prot_kinase_dom"/>
</dbReference>
<name>A0A9P7FVB0_9AGAR</name>
<dbReference type="InterPro" id="IPR008266">
    <property type="entry name" value="Tyr_kinase_AS"/>
</dbReference>